<dbReference type="NCBIfam" id="TIGR00436">
    <property type="entry name" value="era"/>
    <property type="match status" value="1"/>
</dbReference>
<feature type="domain" description="Era-type G" evidence="11">
    <location>
        <begin position="3"/>
        <end position="167"/>
    </location>
</feature>
<evidence type="ECO:0000256" key="9">
    <source>
        <dbReference type="RuleBase" id="RU003761"/>
    </source>
</evidence>
<protein>
    <recommendedName>
        <fullName evidence="2 7">GTPase Era</fullName>
    </recommendedName>
</protein>
<dbReference type="HAMAP" id="MF_00367">
    <property type="entry name" value="GTPase_Era"/>
    <property type="match status" value="1"/>
</dbReference>
<evidence type="ECO:0000256" key="2">
    <source>
        <dbReference type="ARBA" id="ARBA00020484"/>
    </source>
</evidence>
<feature type="binding site" evidence="7">
    <location>
        <begin position="58"/>
        <end position="62"/>
    </location>
    <ligand>
        <name>GTP</name>
        <dbReference type="ChEBI" id="CHEBI:37565"/>
    </ligand>
</feature>
<sequence>MHKAGFVNIFGKPNAGKSTLLNALIGEKLAIISPKVQTTRHRITGIVTAPEYQIVFSDTPGIIDPKYKLHEKMMGAVKSALEDADVALLIMDVKDNVAENLELFDSLKQKASCILVLNKMDVLEKEPLAAVQAQCEAWGKAKVVTISAVQKKGIPELLNQIVALLPESEPFYPDDTLTDKSTRFFVGEMIREKIFQLFQEEIPYHTTVVVTQYQEKQTLVKITAEIVVTRETQKAIILGEKGKSIRQIGTLARQDIEKFIGQKVFLELFVKVRSKWRDNETFLREYGY</sequence>
<evidence type="ECO:0000259" key="11">
    <source>
        <dbReference type="PROSITE" id="PS51713"/>
    </source>
</evidence>
<dbReference type="InterPro" id="IPR006073">
    <property type="entry name" value="GTP-bd"/>
</dbReference>
<dbReference type="PANTHER" id="PTHR42698:SF1">
    <property type="entry name" value="GTPASE ERA, MITOCHONDRIAL"/>
    <property type="match status" value="1"/>
</dbReference>
<feature type="region of interest" description="G1" evidence="8">
    <location>
        <begin position="11"/>
        <end position="18"/>
    </location>
</feature>
<feature type="binding site" evidence="7">
    <location>
        <begin position="118"/>
        <end position="121"/>
    </location>
    <ligand>
        <name>GTP</name>
        <dbReference type="ChEBI" id="CHEBI:37565"/>
    </ligand>
</feature>
<dbReference type="InterPro" id="IPR004044">
    <property type="entry name" value="KH_dom_type_2"/>
</dbReference>
<dbReference type="GO" id="GO:0003924">
    <property type="term" value="F:GTPase activity"/>
    <property type="evidence" value="ECO:0007669"/>
    <property type="project" value="UniProtKB-UniRule"/>
</dbReference>
<comment type="similarity">
    <text evidence="1 7 8 9">Belongs to the TRAFAC class TrmE-Era-EngA-EngB-Septin-like GTPase superfamily. Era GTPase family.</text>
</comment>
<dbReference type="RefSeq" id="WP_089921033.1">
    <property type="nucleotide sequence ID" value="NZ_FOBB01000013.1"/>
</dbReference>
<name>A0A1H8JL38_9BACT</name>
<evidence type="ECO:0000313" key="12">
    <source>
        <dbReference type="EMBL" id="SEN81494.1"/>
    </source>
</evidence>
<keyword evidence="6 7" id="KW-0342">GTP-binding</keyword>
<gene>
    <name evidence="7" type="primary">era</name>
    <name evidence="12" type="ORF">SAMN04488505_11377</name>
</gene>
<keyword evidence="7" id="KW-1003">Cell membrane</keyword>
<evidence type="ECO:0000256" key="4">
    <source>
        <dbReference type="ARBA" id="ARBA00022741"/>
    </source>
</evidence>
<keyword evidence="3 7" id="KW-0690">Ribosome biogenesis</keyword>
<dbReference type="EMBL" id="FOBB01000013">
    <property type="protein sequence ID" value="SEN81494.1"/>
    <property type="molecule type" value="Genomic_DNA"/>
</dbReference>
<dbReference type="InterPro" id="IPR005225">
    <property type="entry name" value="Small_GTP-bd"/>
</dbReference>
<dbReference type="GO" id="GO:0000028">
    <property type="term" value="P:ribosomal small subunit assembly"/>
    <property type="evidence" value="ECO:0007669"/>
    <property type="project" value="TreeGrafter"/>
</dbReference>
<dbReference type="OrthoDB" id="9805918at2"/>
<dbReference type="GO" id="GO:0043024">
    <property type="term" value="F:ribosomal small subunit binding"/>
    <property type="evidence" value="ECO:0007669"/>
    <property type="project" value="TreeGrafter"/>
</dbReference>
<dbReference type="Gene3D" id="3.30.300.20">
    <property type="match status" value="1"/>
</dbReference>
<feature type="region of interest" description="G5" evidence="8">
    <location>
        <begin position="146"/>
        <end position="148"/>
    </location>
</feature>
<evidence type="ECO:0000256" key="7">
    <source>
        <dbReference type="HAMAP-Rule" id="MF_00367"/>
    </source>
</evidence>
<feature type="region of interest" description="G2" evidence="8">
    <location>
        <begin position="37"/>
        <end position="41"/>
    </location>
</feature>
<keyword evidence="4 7" id="KW-0547">Nucleotide-binding</keyword>
<dbReference type="InterPro" id="IPR009019">
    <property type="entry name" value="KH_sf_prok-type"/>
</dbReference>
<dbReference type="CDD" id="cd04163">
    <property type="entry name" value="Era"/>
    <property type="match status" value="1"/>
</dbReference>
<evidence type="ECO:0000259" key="10">
    <source>
        <dbReference type="PROSITE" id="PS50823"/>
    </source>
</evidence>
<dbReference type="PANTHER" id="PTHR42698">
    <property type="entry name" value="GTPASE ERA"/>
    <property type="match status" value="1"/>
</dbReference>
<dbReference type="InterPro" id="IPR027417">
    <property type="entry name" value="P-loop_NTPase"/>
</dbReference>
<feature type="binding site" evidence="7">
    <location>
        <begin position="11"/>
        <end position="18"/>
    </location>
    <ligand>
        <name>GTP</name>
        <dbReference type="ChEBI" id="CHEBI:37565"/>
    </ligand>
</feature>
<proteinExistence type="inferred from homology"/>
<dbReference type="CDD" id="cd22534">
    <property type="entry name" value="KH-II_Era"/>
    <property type="match status" value="1"/>
</dbReference>
<evidence type="ECO:0000256" key="5">
    <source>
        <dbReference type="ARBA" id="ARBA00022884"/>
    </source>
</evidence>
<feature type="region of interest" description="G4" evidence="8">
    <location>
        <begin position="118"/>
        <end position="121"/>
    </location>
</feature>
<organism evidence="12 13">
    <name type="scientific">Chitinophaga rupis</name>
    <dbReference type="NCBI Taxonomy" id="573321"/>
    <lineage>
        <taxon>Bacteria</taxon>
        <taxon>Pseudomonadati</taxon>
        <taxon>Bacteroidota</taxon>
        <taxon>Chitinophagia</taxon>
        <taxon>Chitinophagales</taxon>
        <taxon>Chitinophagaceae</taxon>
        <taxon>Chitinophaga</taxon>
    </lineage>
</organism>
<dbReference type="GO" id="GO:0005886">
    <property type="term" value="C:plasma membrane"/>
    <property type="evidence" value="ECO:0007669"/>
    <property type="project" value="UniProtKB-SubCell"/>
</dbReference>
<reference evidence="12 13" key="1">
    <citation type="submission" date="2016-10" db="EMBL/GenBank/DDBJ databases">
        <authorList>
            <person name="de Groot N.N."/>
        </authorList>
    </citation>
    <scope>NUCLEOTIDE SEQUENCE [LARGE SCALE GENOMIC DNA]</scope>
    <source>
        <strain evidence="12 13">DSM 21039</strain>
    </source>
</reference>
<dbReference type="NCBIfam" id="TIGR00231">
    <property type="entry name" value="small_GTP"/>
    <property type="match status" value="1"/>
</dbReference>
<dbReference type="FunFam" id="3.30.300.20:FF:000003">
    <property type="entry name" value="GTPase Era"/>
    <property type="match status" value="1"/>
</dbReference>
<dbReference type="AlphaFoldDB" id="A0A1H8JL38"/>
<keyword evidence="7" id="KW-0472">Membrane</keyword>
<dbReference type="Proteomes" id="UP000198984">
    <property type="component" value="Unassembled WGS sequence"/>
</dbReference>
<feature type="region of interest" description="G3" evidence="8">
    <location>
        <begin position="58"/>
        <end position="61"/>
    </location>
</feature>
<dbReference type="InterPro" id="IPR015946">
    <property type="entry name" value="KH_dom-like_a/b"/>
</dbReference>
<keyword evidence="7" id="KW-0963">Cytoplasm</keyword>
<dbReference type="SUPFAM" id="SSF52540">
    <property type="entry name" value="P-loop containing nucleoside triphosphate hydrolases"/>
    <property type="match status" value="1"/>
</dbReference>
<dbReference type="Pfam" id="PF01926">
    <property type="entry name" value="MMR_HSR1"/>
    <property type="match status" value="1"/>
</dbReference>
<dbReference type="GO" id="GO:0005737">
    <property type="term" value="C:cytoplasm"/>
    <property type="evidence" value="ECO:0007669"/>
    <property type="project" value="UniProtKB-SubCell"/>
</dbReference>
<dbReference type="InterPro" id="IPR005662">
    <property type="entry name" value="GTPase_Era-like"/>
</dbReference>
<dbReference type="Gene3D" id="3.40.50.300">
    <property type="entry name" value="P-loop containing nucleotide triphosphate hydrolases"/>
    <property type="match status" value="1"/>
</dbReference>
<dbReference type="NCBIfam" id="NF000908">
    <property type="entry name" value="PRK00089.1"/>
    <property type="match status" value="1"/>
</dbReference>
<accession>A0A1H8JL38</accession>
<keyword evidence="5 7" id="KW-0694">RNA-binding</keyword>
<dbReference type="GO" id="GO:0005525">
    <property type="term" value="F:GTP binding"/>
    <property type="evidence" value="ECO:0007669"/>
    <property type="project" value="UniProtKB-UniRule"/>
</dbReference>
<evidence type="ECO:0000256" key="8">
    <source>
        <dbReference type="PROSITE-ProRule" id="PRU01050"/>
    </source>
</evidence>
<comment type="subunit">
    <text evidence="7">Monomer.</text>
</comment>
<dbReference type="PROSITE" id="PS51713">
    <property type="entry name" value="G_ERA"/>
    <property type="match status" value="1"/>
</dbReference>
<evidence type="ECO:0000313" key="13">
    <source>
        <dbReference type="Proteomes" id="UP000198984"/>
    </source>
</evidence>
<dbReference type="InterPro" id="IPR030388">
    <property type="entry name" value="G_ERA_dom"/>
</dbReference>
<dbReference type="SUPFAM" id="SSF54814">
    <property type="entry name" value="Prokaryotic type KH domain (KH-domain type II)"/>
    <property type="match status" value="1"/>
</dbReference>
<comment type="subcellular location">
    <subcellularLocation>
        <location evidence="7">Cytoplasm</location>
    </subcellularLocation>
    <subcellularLocation>
        <location evidence="7">Cell membrane</location>
        <topology evidence="7">Peripheral membrane protein</topology>
    </subcellularLocation>
</comment>
<dbReference type="STRING" id="573321.SAMN04488505_11377"/>
<comment type="function">
    <text evidence="7">An essential GTPase that binds both GDP and GTP, with rapid nucleotide exchange. Plays a role in 16S rRNA processing and 30S ribosomal subunit biogenesis and possibly also in cell cycle regulation and energy metabolism.</text>
</comment>
<dbReference type="PROSITE" id="PS50823">
    <property type="entry name" value="KH_TYPE_2"/>
    <property type="match status" value="1"/>
</dbReference>
<dbReference type="GO" id="GO:0070181">
    <property type="term" value="F:small ribosomal subunit rRNA binding"/>
    <property type="evidence" value="ECO:0007669"/>
    <property type="project" value="UniProtKB-UniRule"/>
</dbReference>
<feature type="domain" description="KH type-2" evidence="10">
    <location>
        <begin position="190"/>
        <end position="274"/>
    </location>
</feature>
<evidence type="ECO:0000256" key="1">
    <source>
        <dbReference type="ARBA" id="ARBA00007921"/>
    </source>
</evidence>
<evidence type="ECO:0000256" key="3">
    <source>
        <dbReference type="ARBA" id="ARBA00022517"/>
    </source>
</evidence>
<evidence type="ECO:0000256" key="6">
    <source>
        <dbReference type="ARBA" id="ARBA00023134"/>
    </source>
</evidence>
<dbReference type="Pfam" id="PF07650">
    <property type="entry name" value="KH_2"/>
    <property type="match status" value="1"/>
</dbReference>
<keyword evidence="13" id="KW-1185">Reference proteome</keyword>
<keyword evidence="7" id="KW-0699">rRNA-binding</keyword>